<dbReference type="Pfam" id="PF03797">
    <property type="entry name" value="Autotransporter"/>
    <property type="match status" value="1"/>
</dbReference>
<keyword evidence="1" id="KW-0732">Signal</keyword>
<evidence type="ECO:0000256" key="1">
    <source>
        <dbReference type="SAM" id="SignalP"/>
    </source>
</evidence>
<dbReference type="Proteomes" id="UP001327459">
    <property type="component" value="Chromosome"/>
</dbReference>
<feature type="signal peptide" evidence="1">
    <location>
        <begin position="1"/>
        <end position="23"/>
    </location>
</feature>
<feature type="chain" id="PRO_5046488478" evidence="1">
    <location>
        <begin position="24"/>
        <end position="336"/>
    </location>
</feature>
<dbReference type="NCBIfam" id="TIGR01414">
    <property type="entry name" value="autotrans_barl"/>
    <property type="match status" value="1"/>
</dbReference>
<accession>A0ABZ0Z133</accession>
<evidence type="ECO:0000259" key="2">
    <source>
        <dbReference type="PROSITE" id="PS51208"/>
    </source>
</evidence>
<keyword evidence="4" id="KW-1185">Reference proteome</keyword>
<dbReference type="SUPFAM" id="SSF103515">
    <property type="entry name" value="Autotransporter"/>
    <property type="match status" value="1"/>
</dbReference>
<evidence type="ECO:0000313" key="4">
    <source>
        <dbReference type="Proteomes" id="UP001327459"/>
    </source>
</evidence>
<evidence type="ECO:0000313" key="3">
    <source>
        <dbReference type="EMBL" id="WQH17126.1"/>
    </source>
</evidence>
<gene>
    <name evidence="3" type="ORF">SR882_04275</name>
</gene>
<dbReference type="Gene3D" id="2.40.128.130">
    <property type="entry name" value="Autotransporter beta-domain"/>
    <property type="match status" value="1"/>
</dbReference>
<dbReference type="PROSITE" id="PS51208">
    <property type="entry name" value="AUTOTRANSPORTER"/>
    <property type="match status" value="1"/>
</dbReference>
<dbReference type="InterPro" id="IPR005546">
    <property type="entry name" value="Autotransporte_beta"/>
</dbReference>
<protein>
    <submittedName>
        <fullName evidence="3">Autotransporter outer membrane beta-barrel domain-containing protein</fullName>
    </submittedName>
</protein>
<feature type="domain" description="Autotransporter" evidence="2">
    <location>
        <begin position="57"/>
        <end position="336"/>
    </location>
</feature>
<dbReference type="InterPro" id="IPR006315">
    <property type="entry name" value="OM_autotransptr_brl_dom"/>
</dbReference>
<dbReference type="SMART" id="SM00869">
    <property type="entry name" value="Autotransporter"/>
    <property type="match status" value="1"/>
</dbReference>
<name>A0ABZ0Z133_9GAMM</name>
<organism evidence="3 4">
    <name type="scientific">Guyparkeria halophila</name>
    <dbReference type="NCBI Taxonomy" id="47960"/>
    <lineage>
        <taxon>Bacteria</taxon>
        <taxon>Pseudomonadati</taxon>
        <taxon>Pseudomonadota</taxon>
        <taxon>Gammaproteobacteria</taxon>
        <taxon>Chromatiales</taxon>
        <taxon>Thioalkalibacteraceae</taxon>
        <taxon>Guyparkeria</taxon>
    </lineage>
</organism>
<dbReference type="EMBL" id="CP140153">
    <property type="protein sequence ID" value="WQH17126.1"/>
    <property type="molecule type" value="Genomic_DNA"/>
</dbReference>
<sequence>MTKKSVGLGLAAILFSASGTVVAAESEQTQRLKQLLEGIESGQIDPKLRAAFVENRLTPKEGTIGAWIDYRHSELEDQRRDVGKTSDSDSYAVGIDYRITARTVIGISLLEQDTETRSDPSDGATRGYSVIDDDTRGIGLYGMHMLDSGVSIDAAITYLQTDSDITDFSTLAPPSQKSTDGSSVVLDIGASAFYPLNDRLWASGRAAFSYIHGEQDSYQDEFDRRQDNQDYEVGTASINANLNYAATDAIVPYAGINLGYDVFSDAGAPALVRNPGGSIATAVPFQDERNRLSYGFQLGINWHVMDNLTMRAGYQRQQWGSDLFTDTVGANLRYVF</sequence>
<proteinExistence type="predicted"/>
<dbReference type="RefSeq" id="WP_322522106.1">
    <property type="nucleotide sequence ID" value="NZ_CP140153.1"/>
</dbReference>
<reference evidence="3 4" key="1">
    <citation type="submission" date="2023-11" db="EMBL/GenBank/DDBJ databases">
        <title>MicrobeMod: A computational toolkit for identifying prokaryotic methylation and restriction-modification with nanopore sequencing.</title>
        <authorList>
            <person name="Crits-Christoph A."/>
            <person name="Kang S.C."/>
            <person name="Lee H."/>
            <person name="Ostrov N."/>
        </authorList>
    </citation>
    <scope>NUCLEOTIDE SEQUENCE [LARGE SCALE GENOMIC DNA]</scope>
    <source>
        <strain evidence="3 4">ATCC 49870</strain>
    </source>
</reference>
<dbReference type="InterPro" id="IPR036709">
    <property type="entry name" value="Autotransporte_beta_dom_sf"/>
</dbReference>